<dbReference type="STRING" id="660521.SAMN04487949_0341"/>
<sequence length="209" mass="22451">MTGLATHIPASDGHSALEDAASVLFLAPSISSQEDEVCTSLLRSDDAAQENLLWVSYTKSPDAQLRRWREHGHGQPANLGIVSVGESTRSAAASAGGGGSTAGPVESVASPNDLTGLGIRLNEYLHRWDGNDCQTRVCFDSLTAMLQYVDIETAYEFLHILTGRLYGVDAVAHFHMDPSAHDEQTVERIASLCDAVVDITGDDRVVRSR</sequence>
<evidence type="ECO:0000256" key="1">
    <source>
        <dbReference type="SAM" id="MobiDB-lite"/>
    </source>
</evidence>
<dbReference type="Pfam" id="PF24336">
    <property type="entry name" value="DUF7504"/>
    <property type="match status" value="1"/>
</dbReference>
<name>A0A1G9PD44_9EURY</name>
<feature type="region of interest" description="Disordered" evidence="1">
    <location>
        <begin position="90"/>
        <end position="109"/>
    </location>
</feature>
<dbReference type="AlphaFoldDB" id="A0A1G9PD44"/>
<dbReference type="InterPro" id="IPR055927">
    <property type="entry name" value="DUF7504"/>
</dbReference>
<dbReference type="EMBL" id="FNHL01000001">
    <property type="protein sequence ID" value="SDL96772.1"/>
    <property type="molecule type" value="Genomic_DNA"/>
</dbReference>
<evidence type="ECO:0008006" key="4">
    <source>
        <dbReference type="Google" id="ProtNLM"/>
    </source>
</evidence>
<keyword evidence="3" id="KW-1185">Reference proteome</keyword>
<accession>A0A1G9PD44</accession>
<organism evidence="2 3">
    <name type="scientific">Halogranum gelatinilyticum</name>
    <dbReference type="NCBI Taxonomy" id="660521"/>
    <lineage>
        <taxon>Archaea</taxon>
        <taxon>Methanobacteriati</taxon>
        <taxon>Methanobacteriota</taxon>
        <taxon>Stenosarchaea group</taxon>
        <taxon>Halobacteria</taxon>
        <taxon>Halobacteriales</taxon>
        <taxon>Haloferacaceae</taxon>
    </lineage>
</organism>
<dbReference type="Proteomes" id="UP000199451">
    <property type="component" value="Unassembled WGS sequence"/>
</dbReference>
<evidence type="ECO:0000313" key="3">
    <source>
        <dbReference type="Proteomes" id="UP000199451"/>
    </source>
</evidence>
<reference evidence="3" key="1">
    <citation type="submission" date="2016-10" db="EMBL/GenBank/DDBJ databases">
        <authorList>
            <person name="Varghese N."/>
            <person name="Submissions S."/>
        </authorList>
    </citation>
    <scope>NUCLEOTIDE SEQUENCE [LARGE SCALE GENOMIC DNA]</scope>
    <source>
        <strain evidence="3">CGMCC 1.10119</strain>
    </source>
</reference>
<gene>
    <name evidence="2" type="ORF">SAMN04487949_0341</name>
</gene>
<protein>
    <recommendedName>
        <fullName evidence="4">RecA-superfamily ATPase, KaiC/GvpD/RAD55 family</fullName>
    </recommendedName>
</protein>
<proteinExistence type="predicted"/>
<evidence type="ECO:0000313" key="2">
    <source>
        <dbReference type="EMBL" id="SDL96772.1"/>
    </source>
</evidence>